<name>A0A160SZT3_9CHLR</name>
<protein>
    <submittedName>
        <fullName evidence="2">Uncharacterized protein</fullName>
    </submittedName>
</protein>
<accession>A0A160SZT3</accession>
<evidence type="ECO:0000256" key="1">
    <source>
        <dbReference type="SAM" id="MobiDB-lite"/>
    </source>
</evidence>
<organism evidence="2 3">
    <name type="scientific">Candidatus Promineifilum breve</name>
    <dbReference type="NCBI Taxonomy" id="1806508"/>
    <lineage>
        <taxon>Bacteria</taxon>
        <taxon>Bacillati</taxon>
        <taxon>Chloroflexota</taxon>
        <taxon>Ardenticatenia</taxon>
        <taxon>Candidatus Promineifilales</taxon>
        <taxon>Candidatus Promineifilaceae</taxon>
        <taxon>Candidatus Promineifilum</taxon>
    </lineage>
</organism>
<dbReference type="KEGG" id="pbf:CFX0092_A0027"/>
<sequence>MSTPCSFLTRRGRPCRNRAALGTNPPACARHRDPNQGQPVQLPLPLDLPPVERRARPAEATGAAELAPAEAVQLPLPLALPPEKTRSAAANLSSPNFYFPAPTADEQDALDDAGLEANLRPEVVLVRVVLRRLLAYLDENAGQLPPDELRRVAGLVFSGARTVAQLLNHQTTNTAEAQQWLAAALAEMSSGLPVEL</sequence>
<gene>
    <name evidence="2" type="ORF">CFX0092_A0027</name>
</gene>
<keyword evidence="3" id="KW-1185">Reference proteome</keyword>
<dbReference type="EMBL" id="LN890655">
    <property type="protein sequence ID" value="CUS01908.1"/>
    <property type="molecule type" value="Genomic_DNA"/>
</dbReference>
<dbReference type="AlphaFoldDB" id="A0A160SZT3"/>
<evidence type="ECO:0000313" key="3">
    <source>
        <dbReference type="Proteomes" id="UP000215027"/>
    </source>
</evidence>
<dbReference type="RefSeq" id="WP_157912771.1">
    <property type="nucleotide sequence ID" value="NZ_LN890655.1"/>
</dbReference>
<feature type="region of interest" description="Disordered" evidence="1">
    <location>
        <begin position="24"/>
        <end position="47"/>
    </location>
</feature>
<dbReference type="Proteomes" id="UP000215027">
    <property type="component" value="Chromosome I"/>
</dbReference>
<reference evidence="2" key="1">
    <citation type="submission" date="2016-01" db="EMBL/GenBank/DDBJ databases">
        <authorList>
            <person name="Mcilroy J.S."/>
            <person name="Karst M S."/>
            <person name="Albertsen M."/>
        </authorList>
    </citation>
    <scope>NUCLEOTIDE SEQUENCE</scope>
    <source>
        <strain evidence="2">Cfx-K</strain>
    </source>
</reference>
<proteinExistence type="predicted"/>
<evidence type="ECO:0000313" key="2">
    <source>
        <dbReference type="EMBL" id="CUS01908.1"/>
    </source>
</evidence>